<reference evidence="1 2" key="1">
    <citation type="submission" date="2019-03" db="EMBL/GenBank/DDBJ databases">
        <authorList>
            <person name="Kim H."/>
            <person name="Yu S.-M."/>
        </authorList>
    </citation>
    <scope>NUCLEOTIDE SEQUENCE [LARGE SCALE GENOMIC DNA]</scope>
    <source>
        <strain evidence="1 2">NBC122</strain>
    </source>
</reference>
<evidence type="ECO:0000313" key="1">
    <source>
        <dbReference type="EMBL" id="QBO58739.1"/>
    </source>
</evidence>
<gene>
    <name evidence="1" type="ORF">NBC122_01931</name>
</gene>
<dbReference type="Proteomes" id="UP000294419">
    <property type="component" value="Chromosome"/>
</dbReference>
<name>A0A4P6ZGM2_9FLAO</name>
<organism evidence="1 2">
    <name type="scientific">Chryseobacterium salivictor</name>
    <dbReference type="NCBI Taxonomy" id="2547600"/>
    <lineage>
        <taxon>Bacteria</taxon>
        <taxon>Pseudomonadati</taxon>
        <taxon>Bacteroidota</taxon>
        <taxon>Flavobacteriia</taxon>
        <taxon>Flavobacteriales</taxon>
        <taxon>Weeksellaceae</taxon>
        <taxon>Chryseobacterium group</taxon>
        <taxon>Chryseobacterium</taxon>
    </lineage>
</organism>
<evidence type="ECO:0000313" key="2">
    <source>
        <dbReference type="Proteomes" id="UP000294419"/>
    </source>
</evidence>
<sequence>MYHLALCSAGPQVVLSARQETEQFLISIMNKGKAVIYR</sequence>
<keyword evidence="2" id="KW-1185">Reference proteome</keyword>
<dbReference type="EMBL" id="CP037954">
    <property type="protein sequence ID" value="QBO58739.1"/>
    <property type="molecule type" value="Genomic_DNA"/>
</dbReference>
<dbReference type="AlphaFoldDB" id="A0A4P6ZGM2"/>
<accession>A0A4P6ZGM2</accession>
<proteinExistence type="predicted"/>
<dbReference type="KEGG" id="csal:NBC122_01931"/>
<protein>
    <submittedName>
        <fullName evidence="1">Uncharacterized protein</fullName>
    </submittedName>
</protein>